<dbReference type="Gene3D" id="1.20.1530.20">
    <property type="match status" value="1"/>
</dbReference>
<feature type="transmembrane region" description="Helical" evidence="1">
    <location>
        <begin position="288"/>
        <end position="307"/>
    </location>
</feature>
<dbReference type="GO" id="GO:0005886">
    <property type="term" value="C:plasma membrane"/>
    <property type="evidence" value="ECO:0007669"/>
    <property type="project" value="TreeGrafter"/>
</dbReference>
<feature type="transmembrane region" description="Helical" evidence="1">
    <location>
        <begin position="74"/>
        <end position="93"/>
    </location>
</feature>
<keyword evidence="3" id="KW-1185">Reference proteome</keyword>
<proteinExistence type="predicted"/>
<accession>A0A7M3SU45</accession>
<dbReference type="PANTHER" id="PTHR18640">
    <property type="entry name" value="SOLUTE CARRIER FAMILY 10 MEMBER 7"/>
    <property type="match status" value="1"/>
</dbReference>
<dbReference type="InterPro" id="IPR038770">
    <property type="entry name" value="Na+/solute_symporter_sf"/>
</dbReference>
<dbReference type="PANTHER" id="PTHR18640:SF5">
    <property type="entry name" value="SODIUM_BILE ACID COTRANSPORTER 7"/>
    <property type="match status" value="1"/>
</dbReference>
<feature type="transmembrane region" description="Helical" evidence="1">
    <location>
        <begin position="105"/>
        <end position="125"/>
    </location>
</feature>
<reference evidence="3" key="1">
    <citation type="submission" date="2019-06" db="EMBL/GenBank/DDBJ databases">
        <title>Gordonia isolated from sludge of a wastewater treatment plant.</title>
        <authorList>
            <person name="Tamura T."/>
            <person name="Aoyama K."/>
            <person name="Kang Y."/>
            <person name="Saito S."/>
            <person name="Akiyama N."/>
            <person name="Yazawa K."/>
            <person name="Gonoi T."/>
            <person name="Mikami Y."/>
        </authorList>
    </citation>
    <scope>NUCLEOTIDE SEQUENCE [LARGE SCALE GENOMIC DNA]</scope>
    <source>
        <strain evidence="3">NBRC 107697</strain>
    </source>
</reference>
<dbReference type="Pfam" id="PF13593">
    <property type="entry name" value="SBF_like"/>
    <property type="match status" value="1"/>
</dbReference>
<dbReference type="RefSeq" id="WP_228460601.1">
    <property type="nucleotide sequence ID" value="NZ_BJOU01000001.1"/>
</dbReference>
<feature type="transmembrane region" description="Helical" evidence="1">
    <location>
        <begin position="171"/>
        <end position="189"/>
    </location>
</feature>
<feature type="transmembrane region" description="Helical" evidence="1">
    <location>
        <begin position="44"/>
        <end position="62"/>
    </location>
</feature>
<organism evidence="2 3">
    <name type="scientific">Gordonia crocea</name>
    <dbReference type="NCBI Taxonomy" id="589162"/>
    <lineage>
        <taxon>Bacteria</taxon>
        <taxon>Bacillati</taxon>
        <taxon>Actinomycetota</taxon>
        <taxon>Actinomycetes</taxon>
        <taxon>Mycobacteriales</taxon>
        <taxon>Gordoniaceae</taxon>
        <taxon>Gordonia</taxon>
    </lineage>
</organism>
<evidence type="ECO:0000256" key="1">
    <source>
        <dbReference type="SAM" id="Phobius"/>
    </source>
</evidence>
<comment type="caution">
    <text evidence="2">The sequence shown here is derived from an EMBL/GenBank/DDBJ whole genome shotgun (WGS) entry which is preliminary data.</text>
</comment>
<name>A0A7M3SU45_9ACTN</name>
<dbReference type="EMBL" id="BJOU01000001">
    <property type="protein sequence ID" value="GED96169.1"/>
    <property type="molecule type" value="Genomic_DNA"/>
</dbReference>
<dbReference type="Proteomes" id="UP000444980">
    <property type="component" value="Unassembled WGS sequence"/>
</dbReference>
<protein>
    <submittedName>
        <fullName evidence="2">Secondary Na+/bile acid symporter, bile acid:Na+ symporter (BASS) family protein</fullName>
    </submittedName>
</protein>
<evidence type="ECO:0000313" key="3">
    <source>
        <dbReference type="Proteomes" id="UP000444980"/>
    </source>
</evidence>
<keyword evidence="1" id="KW-0472">Membrane</keyword>
<dbReference type="PIRSF" id="PIRSF026166">
    <property type="entry name" value="UCP026166"/>
    <property type="match status" value="1"/>
</dbReference>
<evidence type="ECO:0000313" key="2">
    <source>
        <dbReference type="EMBL" id="GED96169.1"/>
    </source>
</evidence>
<dbReference type="InterPro" id="IPR016833">
    <property type="entry name" value="Put_Na-Bile_cotransptr"/>
</dbReference>
<dbReference type="AlphaFoldDB" id="A0A7M3SU45"/>
<keyword evidence="1" id="KW-1133">Transmembrane helix</keyword>
<keyword evidence="1" id="KW-0812">Transmembrane</keyword>
<gene>
    <name evidence="2" type="ORF">nbrc107697_02080</name>
</gene>
<feature type="transmembrane region" description="Helical" evidence="1">
    <location>
        <begin position="234"/>
        <end position="254"/>
    </location>
</feature>
<feature type="transmembrane region" description="Helical" evidence="1">
    <location>
        <begin position="12"/>
        <end position="32"/>
    </location>
</feature>
<sequence>MGFSPRALLAKSPVDGFVLAIIAAVVVASLFPARGDFADVMDKVVIAAIALLFFLYGARLHPREALAGLTHWRLHLTILSFTFIVFPIIGFAMRPMVQPLVGENLYLGLLFACLVPSTVQSSIAFTNIARGNVPGAIVSASMSNLLGVFLTPVLVVALMSTESGVKIDATSIIKIMAQILLPFILGQLARPWISGWVTRHAESTKIVDRGSIVLVVYVAFSDGVRNGIWSQVDVWQVIAVTAIAAVLVVVMLLITGNLPPRLGFDRADTIAIQFCGTKKSLATGLPMATVLFAGGPVGLLVLPLMIFHQIQLILCSMLASHYAKQAATEIE</sequence>
<feature type="transmembrane region" description="Helical" evidence="1">
    <location>
        <begin position="137"/>
        <end position="159"/>
    </location>
</feature>